<feature type="domain" description="Neurotransmitter-gated ion-channel ligand-binding" evidence="2">
    <location>
        <begin position="40"/>
        <end position="90"/>
    </location>
</feature>
<dbReference type="GO" id="GO:0005230">
    <property type="term" value="F:extracellular ligand-gated monoatomic ion channel activity"/>
    <property type="evidence" value="ECO:0007669"/>
    <property type="project" value="InterPro"/>
</dbReference>
<evidence type="ECO:0000313" key="3">
    <source>
        <dbReference type="EMBL" id="CAD2205439.1"/>
    </source>
</evidence>
<organism evidence="3 4">
    <name type="scientific">Meloidogyne enterolobii</name>
    <name type="common">Root-knot nematode worm</name>
    <name type="synonym">Meloidogyne mayaguensis</name>
    <dbReference type="NCBI Taxonomy" id="390850"/>
    <lineage>
        <taxon>Eukaryota</taxon>
        <taxon>Metazoa</taxon>
        <taxon>Ecdysozoa</taxon>
        <taxon>Nematoda</taxon>
        <taxon>Chromadorea</taxon>
        <taxon>Rhabditida</taxon>
        <taxon>Tylenchina</taxon>
        <taxon>Tylenchomorpha</taxon>
        <taxon>Tylenchoidea</taxon>
        <taxon>Meloidogynidae</taxon>
        <taxon>Meloidogyninae</taxon>
        <taxon>Meloidogyne</taxon>
    </lineage>
</organism>
<dbReference type="InterPro" id="IPR036734">
    <property type="entry name" value="Neur_chan_lig-bd_sf"/>
</dbReference>
<keyword evidence="1" id="KW-0812">Transmembrane</keyword>
<proteinExistence type="predicted"/>
<evidence type="ECO:0000313" key="4">
    <source>
        <dbReference type="Proteomes" id="UP000580250"/>
    </source>
</evidence>
<dbReference type="InterPro" id="IPR006202">
    <property type="entry name" value="Neur_chan_lig-bd"/>
</dbReference>
<keyword evidence="1" id="KW-0472">Membrane</keyword>
<dbReference type="EMBL" id="CAJEWN010002828">
    <property type="protein sequence ID" value="CAD2205439.1"/>
    <property type="molecule type" value="Genomic_DNA"/>
</dbReference>
<protein>
    <recommendedName>
        <fullName evidence="2">Neurotransmitter-gated ion-channel ligand-binding domain-containing protein</fullName>
    </recommendedName>
</protein>
<accession>A0A6V7Y1E5</accession>
<keyword evidence="1" id="KW-1133">Transmembrane helix</keyword>
<dbReference type="Proteomes" id="UP000580250">
    <property type="component" value="Unassembled WGS sequence"/>
</dbReference>
<dbReference type="OrthoDB" id="10566350at2759"/>
<evidence type="ECO:0000259" key="2">
    <source>
        <dbReference type="Pfam" id="PF02931"/>
    </source>
</evidence>
<gene>
    <name evidence="3" type="ORF">MENT_LOCUS59249</name>
</gene>
<evidence type="ECO:0000256" key="1">
    <source>
        <dbReference type="SAM" id="Phobius"/>
    </source>
</evidence>
<comment type="caution">
    <text evidence="3">The sequence shown here is derived from an EMBL/GenBank/DDBJ whole genome shotgun (WGS) entry which is preliminary data.</text>
</comment>
<sequence length="91" mass="10736">MNILKLILIIYFIIFSIFPIILADRRAMFEDDGKFLPHVRLSKDLVEKYDNRVRPVLNHSRPTVVNFTMSLYQILAINEKVQSVDLNLWVC</sequence>
<dbReference type="SUPFAM" id="SSF63712">
    <property type="entry name" value="Nicotinic receptor ligand binding domain-like"/>
    <property type="match status" value="1"/>
</dbReference>
<reference evidence="3 4" key="1">
    <citation type="submission" date="2020-08" db="EMBL/GenBank/DDBJ databases">
        <authorList>
            <person name="Koutsovoulos G."/>
            <person name="Danchin GJ E."/>
        </authorList>
    </citation>
    <scope>NUCLEOTIDE SEQUENCE [LARGE SCALE GENOMIC DNA]</scope>
</reference>
<dbReference type="AlphaFoldDB" id="A0A6V7Y1E5"/>
<dbReference type="GO" id="GO:0016020">
    <property type="term" value="C:membrane"/>
    <property type="evidence" value="ECO:0007669"/>
    <property type="project" value="InterPro"/>
</dbReference>
<feature type="transmembrane region" description="Helical" evidence="1">
    <location>
        <begin position="6"/>
        <end position="23"/>
    </location>
</feature>
<name>A0A6V7Y1E5_MELEN</name>
<dbReference type="Pfam" id="PF02931">
    <property type="entry name" value="Neur_chan_LBD"/>
    <property type="match status" value="1"/>
</dbReference>
<dbReference type="Gene3D" id="2.70.170.10">
    <property type="entry name" value="Neurotransmitter-gated ion-channel ligand-binding domain"/>
    <property type="match status" value="1"/>
</dbReference>